<dbReference type="SMART" id="SM00387">
    <property type="entry name" value="HATPase_c"/>
    <property type="match status" value="1"/>
</dbReference>
<dbReference type="Gene3D" id="3.30.565.10">
    <property type="entry name" value="Histidine kinase-like ATPase, C-terminal domain"/>
    <property type="match status" value="1"/>
</dbReference>
<dbReference type="PRINTS" id="PR00344">
    <property type="entry name" value="BCTRLSENSOR"/>
</dbReference>
<dbReference type="Pfam" id="PF00672">
    <property type="entry name" value="HAMP"/>
    <property type="match status" value="1"/>
</dbReference>
<dbReference type="Proteomes" id="UP000295765">
    <property type="component" value="Unassembled WGS sequence"/>
</dbReference>
<dbReference type="GO" id="GO:0000155">
    <property type="term" value="F:phosphorelay sensor kinase activity"/>
    <property type="evidence" value="ECO:0007669"/>
    <property type="project" value="InterPro"/>
</dbReference>
<dbReference type="InterPro" id="IPR036097">
    <property type="entry name" value="HisK_dim/P_sf"/>
</dbReference>
<dbReference type="InterPro" id="IPR050980">
    <property type="entry name" value="2C_sensor_his_kinase"/>
</dbReference>
<dbReference type="AlphaFoldDB" id="A0A4R2KU06"/>
<evidence type="ECO:0000256" key="12">
    <source>
        <dbReference type="ARBA" id="ARBA00022989"/>
    </source>
</evidence>
<proteinExistence type="predicted"/>
<evidence type="ECO:0000313" key="19">
    <source>
        <dbReference type="Proteomes" id="UP000295765"/>
    </source>
</evidence>
<keyword evidence="19" id="KW-1185">Reference proteome</keyword>
<dbReference type="InterPro" id="IPR036890">
    <property type="entry name" value="HATPase_C_sf"/>
</dbReference>
<name>A0A4R2KU06_9GAMM</name>
<feature type="transmembrane region" description="Helical" evidence="15">
    <location>
        <begin position="164"/>
        <end position="183"/>
    </location>
</feature>
<keyword evidence="14 15" id="KW-0472">Membrane</keyword>
<protein>
    <recommendedName>
        <fullName evidence="3">histidine kinase</fullName>
        <ecNumber evidence="3">2.7.13.3</ecNumber>
    </recommendedName>
</protein>
<organism evidence="18 19">
    <name type="scientific">Plasticicumulans lactativorans</name>
    <dbReference type="NCBI Taxonomy" id="1133106"/>
    <lineage>
        <taxon>Bacteria</taxon>
        <taxon>Pseudomonadati</taxon>
        <taxon>Pseudomonadota</taxon>
        <taxon>Gammaproteobacteria</taxon>
        <taxon>Candidatus Competibacteraceae</taxon>
        <taxon>Plasticicumulans</taxon>
    </lineage>
</organism>
<dbReference type="SUPFAM" id="SSF55874">
    <property type="entry name" value="ATPase domain of HSP90 chaperone/DNA topoisomerase II/histidine kinase"/>
    <property type="match status" value="1"/>
</dbReference>
<dbReference type="InterPro" id="IPR003661">
    <property type="entry name" value="HisK_dim/P_dom"/>
</dbReference>
<evidence type="ECO:0000256" key="14">
    <source>
        <dbReference type="ARBA" id="ARBA00023136"/>
    </source>
</evidence>
<dbReference type="SUPFAM" id="SSF47384">
    <property type="entry name" value="Homodimeric domain of signal transducing histidine kinase"/>
    <property type="match status" value="1"/>
</dbReference>
<evidence type="ECO:0000256" key="15">
    <source>
        <dbReference type="SAM" id="Phobius"/>
    </source>
</evidence>
<evidence type="ECO:0000256" key="5">
    <source>
        <dbReference type="ARBA" id="ARBA00022519"/>
    </source>
</evidence>
<dbReference type="RefSeq" id="WP_207923025.1">
    <property type="nucleotide sequence ID" value="NZ_SLWY01000026.1"/>
</dbReference>
<dbReference type="GO" id="GO:0005886">
    <property type="term" value="C:plasma membrane"/>
    <property type="evidence" value="ECO:0007669"/>
    <property type="project" value="UniProtKB-SubCell"/>
</dbReference>
<dbReference type="InterPro" id="IPR003594">
    <property type="entry name" value="HATPase_dom"/>
</dbReference>
<dbReference type="PROSITE" id="PS50109">
    <property type="entry name" value="HIS_KIN"/>
    <property type="match status" value="1"/>
</dbReference>
<dbReference type="SMART" id="SM00388">
    <property type="entry name" value="HisKA"/>
    <property type="match status" value="1"/>
</dbReference>
<keyword evidence="4" id="KW-1003">Cell membrane</keyword>
<evidence type="ECO:0000256" key="7">
    <source>
        <dbReference type="ARBA" id="ARBA00022679"/>
    </source>
</evidence>
<evidence type="ECO:0000256" key="11">
    <source>
        <dbReference type="ARBA" id="ARBA00022840"/>
    </source>
</evidence>
<feature type="domain" description="Histidine kinase" evidence="16">
    <location>
        <begin position="244"/>
        <end position="442"/>
    </location>
</feature>
<comment type="subcellular location">
    <subcellularLocation>
        <location evidence="2">Cell inner membrane</location>
        <topology evidence="2">Multi-pass membrane protein</topology>
    </subcellularLocation>
</comment>
<evidence type="ECO:0000259" key="17">
    <source>
        <dbReference type="PROSITE" id="PS50885"/>
    </source>
</evidence>
<dbReference type="Pfam" id="PF02518">
    <property type="entry name" value="HATPase_c"/>
    <property type="match status" value="1"/>
</dbReference>
<dbReference type="Gene3D" id="1.10.287.130">
    <property type="match status" value="1"/>
</dbReference>
<dbReference type="PANTHER" id="PTHR44936:SF5">
    <property type="entry name" value="SENSOR HISTIDINE KINASE ENVZ"/>
    <property type="match status" value="1"/>
</dbReference>
<keyword evidence="9" id="KW-0547">Nucleotide-binding</keyword>
<dbReference type="GO" id="GO:0005524">
    <property type="term" value="F:ATP binding"/>
    <property type="evidence" value="ECO:0007669"/>
    <property type="project" value="UniProtKB-KW"/>
</dbReference>
<keyword evidence="6" id="KW-0597">Phosphoprotein</keyword>
<accession>A0A4R2KU06</accession>
<gene>
    <name evidence="18" type="ORF">EV699_12630</name>
</gene>
<comment type="catalytic activity">
    <reaction evidence="1">
        <text>ATP + protein L-histidine = ADP + protein N-phospho-L-histidine.</text>
        <dbReference type="EC" id="2.7.13.3"/>
    </reaction>
</comment>
<keyword evidence="7" id="KW-0808">Transferase</keyword>
<dbReference type="SMART" id="SM00304">
    <property type="entry name" value="HAMP"/>
    <property type="match status" value="1"/>
</dbReference>
<evidence type="ECO:0000256" key="10">
    <source>
        <dbReference type="ARBA" id="ARBA00022777"/>
    </source>
</evidence>
<dbReference type="CDD" id="cd00082">
    <property type="entry name" value="HisKA"/>
    <property type="match status" value="1"/>
</dbReference>
<keyword evidence="11" id="KW-0067">ATP-binding</keyword>
<dbReference type="InterPro" id="IPR005467">
    <property type="entry name" value="His_kinase_dom"/>
</dbReference>
<dbReference type="EC" id="2.7.13.3" evidence="3"/>
<reference evidence="18 19" key="1">
    <citation type="submission" date="2019-03" db="EMBL/GenBank/DDBJ databases">
        <title>Genomic Encyclopedia of Type Strains, Phase IV (KMG-IV): sequencing the most valuable type-strain genomes for metagenomic binning, comparative biology and taxonomic classification.</title>
        <authorList>
            <person name="Goeker M."/>
        </authorList>
    </citation>
    <scope>NUCLEOTIDE SEQUENCE [LARGE SCALE GENOMIC DNA]</scope>
    <source>
        <strain evidence="18 19">DSM 25287</strain>
    </source>
</reference>
<evidence type="ECO:0000256" key="1">
    <source>
        <dbReference type="ARBA" id="ARBA00000085"/>
    </source>
</evidence>
<comment type="caution">
    <text evidence="18">The sequence shown here is derived from an EMBL/GenBank/DDBJ whole genome shotgun (WGS) entry which is preliminary data.</text>
</comment>
<evidence type="ECO:0000313" key="18">
    <source>
        <dbReference type="EMBL" id="TCO77344.1"/>
    </source>
</evidence>
<keyword evidence="10 18" id="KW-0418">Kinase</keyword>
<sequence>MLPRSLFGRLLLFLLLGLVAAQALSAWLLLADRGSALYRVLAADNVARIGAIVELLDEMGDDDRERIASALDLPPLRMAVDLPWSELPADRSPPARALADALHERLGDERPLSVSLAEPGHVEPGHAAPARRASFFIQVGLRDGAVVSFLHELPRTLVQRPDRVLASLAILLVSVVVLAVLAVRALTRPLRTLAHAATELGHDLERPPLAEAGPLEVRAAAQAFNTMQARLRAYLDDRARMLAAVSHDLKTPLTRLRLRAELIDDEAQRTRILADLDEMEAMVQDTLDYMRGVERGEPVTRLDLLALIDALADDAADAGTAIAVEGGLRAPVAGRPLALKRCLQNLIDNARAYGGGALRIVVEDGAAAVTVRVLDDGPGIPAAELERVFEPFHRLEGSRSRNTGGTGLGLAIARNIARAHGGELSLANRPEGGLEARLTLPR</sequence>
<evidence type="ECO:0000256" key="2">
    <source>
        <dbReference type="ARBA" id="ARBA00004429"/>
    </source>
</evidence>
<keyword evidence="12 15" id="KW-1133">Transmembrane helix</keyword>
<dbReference type="CDD" id="cd00075">
    <property type="entry name" value="HATPase"/>
    <property type="match status" value="1"/>
</dbReference>
<dbReference type="EMBL" id="SLWY01000026">
    <property type="protein sequence ID" value="TCO77344.1"/>
    <property type="molecule type" value="Genomic_DNA"/>
</dbReference>
<dbReference type="Pfam" id="PF00512">
    <property type="entry name" value="HisKA"/>
    <property type="match status" value="1"/>
</dbReference>
<evidence type="ECO:0000256" key="13">
    <source>
        <dbReference type="ARBA" id="ARBA00023012"/>
    </source>
</evidence>
<evidence type="ECO:0000259" key="16">
    <source>
        <dbReference type="PROSITE" id="PS50109"/>
    </source>
</evidence>
<evidence type="ECO:0000256" key="4">
    <source>
        <dbReference type="ARBA" id="ARBA00022475"/>
    </source>
</evidence>
<dbReference type="PROSITE" id="PS50885">
    <property type="entry name" value="HAMP"/>
    <property type="match status" value="1"/>
</dbReference>
<feature type="domain" description="HAMP" evidence="17">
    <location>
        <begin position="184"/>
        <end position="236"/>
    </location>
</feature>
<evidence type="ECO:0000256" key="8">
    <source>
        <dbReference type="ARBA" id="ARBA00022692"/>
    </source>
</evidence>
<keyword evidence="5" id="KW-0997">Cell inner membrane</keyword>
<keyword evidence="13" id="KW-0902">Two-component regulatory system</keyword>
<keyword evidence="8 15" id="KW-0812">Transmembrane</keyword>
<evidence type="ECO:0000256" key="6">
    <source>
        <dbReference type="ARBA" id="ARBA00022553"/>
    </source>
</evidence>
<dbReference type="InterPro" id="IPR003660">
    <property type="entry name" value="HAMP_dom"/>
</dbReference>
<dbReference type="CDD" id="cd06225">
    <property type="entry name" value="HAMP"/>
    <property type="match status" value="1"/>
</dbReference>
<evidence type="ECO:0000256" key="3">
    <source>
        <dbReference type="ARBA" id="ARBA00012438"/>
    </source>
</evidence>
<dbReference type="PANTHER" id="PTHR44936">
    <property type="entry name" value="SENSOR PROTEIN CREC"/>
    <property type="match status" value="1"/>
</dbReference>
<dbReference type="InterPro" id="IPR004358">
    <property type="entry name" value="Sig_transdc_His_kin-like_C"/>
</dbReference>
<evidence type="ECO:0000256" key="9">
    <source>
        <dbReference type="ARBA" id="ARBA00022741"/>
    </source>
</evidence>